<dbReference type="Proteomes" id="UP000887566">
    <property type="component" value="Unplaced"/>
</dbReference>
<feature type="transmembrane region" description="Helical" evidence="1">
    <location>
        <begin position="47"/>
        <end position="70"/>
    </location>
</feature>
<feature type="transmembrane region" description="Helical" evidence="1">
    <location>
        <begin position="12"/>
        <end position="35"/>
    </location>
</feature>
<feature type="transmembrane region" description="Helical" evidence="1">
    <location>
        <begin position="82"/>
        <end position="101"/>
    </location>
</feature>
<dbReference type="AlphaFoldDB" id="A0A914V0L2"/>
<protein>
    <recommendedName>
        <fullName evidence="2">DUF7027 domain-containing protein</fullName>
    </recommendedName>
</protein>
<evidence type="ECO:0000313" key="3">
    <source>
        <dbReference type="Proteomes" id="UP000887566"/>
    </source>
</evidence>
<name>A0A914V0L2_9BILA</name>
<dbReference type="WBParaSite" id="PSAMB.scaffold1400size32027.g12811.t1">
    <property type="protein sequence ID" value="PSAMB.scaffold1400size32027.g12811.t1"/>
    <property type="gene ID" value="PSAMB.scaffold1400size32027.g12811"/>
</dbReference>
<evidence type="ECO:0000256" key="1">
    <source>
        <dbReference type="SAM" id="Phobius"/>
    </source>
</evidence>
<reference evidence="4" key="1">
    <citation type="submission" date="2022-11" db="UniProtKB">
        <authorList>
            <consortium name="WormBaseParasite"/>
        </authorList>
    </citation>
    <scope>IDENTIFICATION</scope>
</reference>
<sequence length="143" mass="16560">MSGYERMCCLHVKTWTWIIALVELIIAVIGFADIIGNLVDRQHRAEAAFWAQLAIEAIWVLFIVMLVVALSKNRAQLIIPHLVVSFAVVVFFVVDTIILIINVFTFWVFIYNGLLIIIVLSFIVVEYRCYLWMKEYHEIGIDI</sequence>
<organism evidence="3 4">
    <name type="scientific">Plectus sambesii</name>
    <dbReference type="NCBI Taxonomy" id="2011161"/>
    <lineage>
        <taxon>Eukaryota</taxon>
        <taxon>Metazoa</taxon>
        <taxon>Ecdysozoa</taxon>
        <taxon>Nematoda</taxon>
        <taxon>Chromadorea</taxon>
        <taxon>Plectida</taxon>
        <taxon>Plectina</taxon>
        <taxon>Plectoidea</taxon>
        <taxon>Plectidae</taxon>
        <taxon>Plectus</taxon>
    </lineage>
</organism>
<feature type="transmembrane region" description="Helical" evidence="1">
    <location>
        <begin position="107"/>
        <end position="125"/>
    </location>
</feature>
<evidence type="ECO:0000313" key="4">
    <source>
        <dbReference type="WBParaSite" id="PSAMB.scaffold1400size32027.g12811.t1"/>
    </source>
</evidence>
<keyword evidence="1" id="KW-0472">Membrane</keyword>
<dbReference type="InterPro" id="IPR054291">
    <property type="entry name" value="DUF7027"/>
</dbReference>
<dbReference type="Pfam" id="PF22954">
    <property type="entry name" value="DUF7027"/>
    <property type="match status" value="1"/>
</dbReference>
<proteinExistence type="predicted"/>
<accession>A0A914V0L2</accession>
<keyword evidence="3" id="KW-1185">Reference proteome</keyword>
<evidence type="ECO:0000259" key="2">
    <source>
        <dbReference type="Pfam" id="PF22954"/>
    </source>
</evidence>
<feature type="domain" description="DUF7027" evidence="2">
    <location>
        <begin position="17"/>
        <end position="102"/>
    </location>
</feature>
<keyword evidence="1" id="KW-1133">Transmembrane helix</keyword>
<keyword evidence="1" id="KW-0812">Transmembrane</keyword>